<evidence type="ECO:0000313" key="1">
    <source>
        <dbReference type="EMBL" id="KAK7507380.1"/>
    </source>
</evidence>
<dbReference type="EMBL" id="JACVVK020000004">
    <property type="protein sequence ID" value="KAK7507380.1"/>
    <property type="molecule type" value="Genomic_DNA"/>
</dbReference>
<reference evidence="1 2" key="1">
    <citation type="journal article" date="2023" name="Sci. Data">
        <title>Genome assembly of the Korean intertidal mud-creeper Batillaria attramentaria.</title>
        <authorList>
            <person name="Patra A.K."/>
            <person name="Ho P.T."/>
            <person name="Jun S."/>
            <person name="Lee S.J."/>
            <person name="Kim Y."/>
            <person name="Won Y.J."/>
        </authorList>
    </citation>
    <scope>NUCLEOTIDE SEQUENCE [LARGE SCALE GENOMIC DNA]</scope>
    <source>
        <strain evidence="1">Wonlab-2016</strain>
    </source>
</reference>
<protein>
    <submittedName>
        <fullName evidence="1">Uncharacterized protein</fullName>
    </submittedName>
</protein>
<organism evidence="1 2">
    <name type="scientific">Batillaria attramentaria</name>
    <dbReference type="NCBI Taxonomy" id="370345"/>
    <lineage>
        <taxon>Eukaryota</taxon>
        <taxon>Metazoa</taxon>
        <taxon>Spiralia</taxon>
        <taxon>Lophotrochozoa</taxon>
        <taxon>Mollusca</taxon>
        <taxon>Gastropoda</taxon>
        <taxon>Caenogastropoda</taxon>
        <taxon>Sorbeoconcha</taxon>
        <taxon>Cerithioidea</taxon>
        <taxon>Batillariidae</taxon>
        <taxon>Batillaria</taxon>
    </lineage>
</organism>
<dbReference type="AlphaFoldDB" id="A0ABD0M5Z8"/>
<evidence type="ECO:0000313" key="2">
    <source>
        <dbReference type="Proteomes" id="UP001519460"/>
    </source>
</evidence>
<name>A0ABD0M5Z8_9CAEN</name>
<accession>A0ABD0M5Z8</accession>
<keyword evidence="2" id="KW-1185">Reference proteome</keyword>
<dbReference type="Proteomes" id="UP001519460">
    <property type="component" value="Unassembled WGS sequence"/>
</dbReference>
<gene>
    <name evidence="1" type="ORF">BaRGS_00001315</name>
</gene>
<comment type="caution">
    <text evidence="1">The sequence shown here is derived from an EMBL/GenBank/DDBJ whole genome shotgun (WGS) entry which is preliminary data.</text>
</comment>
<proteinExistence type="predicted"/>
<sequence length="109" mass="12176">MSSREHEARQATLQNAAMALCISTDRNGCCGAEKERERGNEFRQELTEEGKQVTINTNGKQCEGLVIDPEFAKPELGCHAAPSKGCRKLTPYLRTAHAQYYGRPHRQAQ</sequence>